<dbReference type="EMBL" id="ASPP01009015">
    <property type="protein sequence ID" value="ETO24712.1"/>
    <property type="molecule type" value="Genomic_DNA"/>
</dbReference>
<dbReference type="GO" id="GO:0004842">
    <property type="term" value="F:ubiquitin-protein transferase activity"/>
    <property type="evidence" value="ECO:0007669"/>
    <property type="project" value="InterPro"/>
</dbReference>
<comment type="caution">
    <text evidence="1">The sequence shown here is derived from an EMBL/GenBank/DDBJ whole genome shotgun (WGS) entry which is preliminary data.</text>
</comment>
<proteinExistence type="predicted"/>
<keyword evidence="2" id="KW-1185">Reference proteome</keyword>
<name>X6NH81_RETFI</name>
<evidence type="ECO:0000313" key="2">
    <source>
        <dbReference type="Proteomes" id="UP000023152"/>
    </source>
</evidence>
<dbReference type="SUPFAM" id="SSF52540">
    <property type="entry name" value="P-loop containing nucleoside triphosphate hydrolases"/>
    <property type="match status" value="1"/>
</dbReference>
<accession>X6NH81</accession>
<dbReference type="InterPro" id="IPR027417">
    <property type="entry name" value="P-loop_NTPase"/>
</dbReference>
<evidence type="ECO:0000313" key="1">
    <source>
        <dbReference type="EMBL" id="ETO24712.1"/>
    </source>
</evidence>
<organism evidence="1 2">
    <name type="scientific">Reticulomyxa filosa</name>
    <dbReference type="NCBI Taxonomy" id="46433"/>
    <lineage>
        <taxon>Eukaryota</taxon>
        <taxon>Sar</taxon>
        <taxon>Rhizaria</taxon>
        <taxon>Retaria</taxon>
        <taxon>Foraminifera</taxon>
        <taxon>Monothalamids</taxon>
        <taxon>Reticulomyxidae</taxon>
        <taxon>Reticulomyxa</taxon>
    </lineage>
</organism>
<gene>
    <name evidence="1" type="ORF">RFI_12444</name>
</gene>
<dbReference type="Proteomes" id="UP000023152">
    <property type="component" value="Unassembled WGS sequence"/>
</dbReference>
<dbReference type="AlphaFoldDB" id="X6NH81"/>
<dbReference type="PANTHER" id="PTHR22605">
    <property type="entry name" value="RZ-TYPE DOMAIN-CONTAINING PROTEIN"/>
    <property type="match status" value="1"/>
</dbReference>
<dbReference type="OrthoDB" id="2423195at2759"/>
<dbReference type="InterPro" id="IPR031248">
    <property type="entry name" value="RNF213"/>
</dbReference>
<dbReference type="PANTHER" id="PTHR22605:SF1">
    <property type="entry name" value="RZ-TYPE DOMAIN-CONTAINING PROTEIN"/>
    <property type="match status" value="1"/>
</dbReference>
<protein>
    <recommendedName>
        <fullName evidence="3">AAA+ ATPase domain-containing protein</fullName>
    </recommendedName>
</protein>
<reference evidence="1 2" key="1">
    <citation type="journal article" date="2013" name="Curr. Biol.">
        <title>The Genome of the Foraminiferan Reticulomyxa filosa.</title>
        <authorList>
            <person name="Glockner G."/>
            <person name="Hulsmann N."/>
            <person name="Schleicher M."/>
            <person name="Noegel A.A."/>
            <person name="Eichinger L."/>
            <person name="Gallinger C."/>
            <person name="Pawlowski J."/>
            <person name="Sierra R."/>
            <person name="Euteneuer U."/>
            <person name="Pillet L."/>
            <person name="Moustafa A."/>
            <person name="Platzer M."/>
            <person name="Groth M."/>
            <person name="Szafranski K."/>
            <person name="Schliwa M."/>
        </authorList>
    </citation>
    <scope>NUCLEOTIDE SEQUENCE [LARGE SCALE GENOMIC DNA]</scope>
</reference>
<dbReference type="GO" id="GO:0016887">
    <property type="term" value="F:ATP hydrolysis activity"/>
    <property type="evidence" value="ECO:0007669"/>
    <property type="project" value="InterPro"/>
</dbReference>
<evidence type="ECO:0008006" key="3">
    <source>
        <dbReference type="Google" id="ProtNLM"/>
    </source>
</evidence>
<sequence>MKELKELIFVTLCKDARKKCKEKENQHGMKEIWLFLDEFNTSPDIGWFNELICNHTLDGVAIPKEIKIIAACNPYRKREHNLKNNPWYHKDPLAKYVYRVFPLCQTVKAHLWQFGSLSELDERQYILEMIKDRKKELSSNTQTIFDSEAQLIAEKIFQSQQFMRTRLQDMAMVSLRDVERCLKIFIWLVKDYNSYDMQQSLVIALGICYYLRLEKNERKKYASEITEANNFVDILKKEIQKFCNVLYSLAAKTIAKTEALNEILFMLFICIMTTTSIVLVGDPGTSKTLAFQLLKDRLSKSNINELQKDLQEQGIRLQIKALHVISFQCTQDSKPVGIKERWDQAISHSKSEDIMPMLLLDEIGLAEHSKHSPLKVLHHILENPKIPFVALSNWPLDAAKMNRAIVHQIPNNLKSDIEDVAKAILKENSNEISKFSENEIALLVNVFSQLNDELSKQSPTASFKETWLGRRDFYGLIRYHLHHPLPTQTLEGIMRNLGDCDNPNFQKHLIAILKAQLKKSKAEILELMNLWRPLKCIERNIQDNDCRHCLVICQKPYSWQLLLDHKLLSHEDTVFLFESKFATDVATITKYDHLHKVINCMEAGKKVVLYNLKSIYESLYDMLNQSIILMEEVAMENLTRDCVVEKWFKCIVIVTEQDIEKMQKAFFGRFERQWISHIGSLPSADVQKVEAFKDHLIKTYNLSNENELCELFCGFNSDTIPSAITHMRLRKQNDDQDKDLKQDGTTQFLQLFLPLRHPAKIVDLVMTSRLPNVGNVDQSFRTFKKNLRKEMLLILTCDLECNVFQQKWRSKRVSEYMEANHLEKDVKNFFESADKSPFILQYQHKSEDLTQFFQIKCIIEAAYALYCANIDEEKTEYDKLLVLIVHNTLGQKDPFPIFFSQF</sequence>